<dbReference type="OrthoDB" id="9811097at2"/>
<sequence>MLRSAPPEQRKTLLHLVVKRISVNAEHKIDNVELTFDESLQKHFFELDPSAENEEGSFRYARKAPLRKFSLAI</sequence>
<evidence type="ECO:0000313" key="2">
    <source>
        <dbReference type="Proteomes" id="UP000515847"/>
    </source>
</evidence>
<dbReference type="EMBL" id="CP045798">
    <property type="protein sequence ID" value="QNB46292.1"/>
    <property type="molecule type" value="Genomic_DNA"/>
</dbReference>
<dbReference type="AlphaFoldDB" id="A0A7G6E2I8"/>
<protein>
    <submittedName>
        <fullName evidence="1">Uncharacterized protein</fullName>
    </submittedName>
</protein>
<dbReference type="KEGG" id="tfr:BR63_08190"/>
<keyword evidence="2" id="KW-1185">Reference proteome</keyword>
<proteinExistence type="predicted"/>
<evidence type="ECO:0000313" key="1">
    <source>
        <dbReference type="EMBL" id="QNB46292.1"/>
    </source>
</evidence>
<dbReference type="Proteomes" id="UP000515847">
    <property type="component" value="Chromosome"/>
</dbReference>
<accession>A0A7G6E2I8</accession>
<gene>
    <name evidence="1" type="ORF">BR63_08190</name>
</gene>
<dbReference type="RefSeq" id="WP_153802070.1">
    <property type="nucleotide sequence ID" value="NZ_CP045798.1"/>
</dbReference>
<reference evidence="1 2" key="1">
    <citation type="journal article" date="2019" name="Front. Microbiol.">
        <title>Thermoanaerosceptrum fracticalcis gen. nov. sp. nov., a Novel Fumarate-Fermenting Microorganism From a Deep Fractured Carbonate Aquifer of the US Great Basin.</title>
        <authorList>
            <person name="Hamilton-Brehm S.D."/>
            <person name="Stewart L.E."/>
            <person name="Zavarin M."/>
            <person name="Caldwell M."/>
            <person name="Lawson P.A."/>
            <person name="Onstott T.C."/>
            <person name="Grzymski J."/>
            <person name="Neveux I."/>
            <person name="Lollar B.S."/>
            <person name="Russell C.E."/>
            <person name="Moser D.P."/>
        </authorList>
    </citation>
    <scope>NUCLEOTIDE SEQUENCE [LARGE SCALE GENOMIC DNA]</scope>
    <source>
        <strain evidence="1 2">DRI-13</strain>
    </source>
</reference>
<organism evidence="1 2">
    <name type="scientific">Thermanaerosceptrum fracticalcis</name>
    <dbReference type="NCBI Taxonomy" id="1712410"/>
    <lineage>
        <taxon>Bacteria</taxon>
        <taxon>Bacillati</taxon>
        <taxon>Bacillota</taxon>
        <taxon>Clostridia</taxon>
        <taxon>Eubacteriales</taxon>
        <taxon>Peptococcaceae</taxon>
        <taxon>Thermanaerosceptrum</taxon>
    </lineage>
</organism>
<name>A0A7G6E2I8_THEFR</name>